<evidence type="ECO:0000256" key="7">
    <source>
        <dbReference type="ARBA" id="ARBA00023136"/>
    </source>
</evidence>
<evidence type="ECO:0000256" key="5">
    <source>
        <dbReference type="ARBA" id="ARBA00022960"/>
    </source>
</evidence>
<feature type="transmembrane region" description="Helical" evidence="8">
    <location>
        <begin position="102"/>
        <end position="130"/>
    </location>
</feature>
<dbReference type="AlphaFoldDB" id="A0A081PN11"/>
<accession>A0A081PN11</accession>
<dbReference type="Pfam" id="PF04093">
    <property type="entry name" value="MreD"/>
    <property type="match status" value="1"/>
</dbReference>
<keyword evidence="4 8" id="KW-0812">Transmembrane</keyword>
<comment type="similarity">
    <text evidence="2">Belongs to the MreD family.</text>
</comment>
<evidence type="ECO:0000256" key="8">
    <source>
        <dbReference type="SAM" id="Phobius"/>
    </source>
</evidence>
<keyword evidence="7 8" id="KW-0472">Membrane</keyword>
<sequence>MRQLKRVGVFLLLPFFVLIDAHISQLLGSFFPHVQLASHFLFLFLLFETIEVSEYFYLAYCFVVGLVYDIYFFHLIGIATLLFVLLGAFLHKFNSVILLNRWTRMLAIIVMTFLFEMGAYILALVVGLTVDSMSLFIVYSLVPSMILNLIWMIIFQFIFEKIYL</sequence>
<keyword evidence="6 8" id="KW-1133">Transmembrane helix</keyword>
<evidence type="ECO:0000256" key="4">
    <source>
        <dbReference type="ARBA" id="ARBA00022692"/>
    </source>
</evidence>
<dbReference type="GO" id="GO:0008360">
    <property type="term" value="P:regulation of cell shape"/>
    <property type="evidence" value="ECO:0007669"/>
    <property type="project" value="UniProtKB-KW"/>
</dbReference>
<dbReference type="RefSeq" id="WP_033682515.1">
    <property type="nucleotide sequence ID" value="NZ_JPFT01000009.1"/>
</dbReference>
<dbReference type="PATRIC" id="fig|28037.99.peg.1752"/>
<keyword evidence="5" id="KW-0133">Cell shape</keyword>
<reference evidence="9 10" key="1">
    <citation type="submission" date="2014-05" db="EMBL/GenBank/DDBJ databases">
        <authorList>
            <person name="Daugherty S.C."/>
            <person name="Tallon L.J."/>
            <person name="Sadzewicz L."/>
            <person name="Kilian M."/>
            <person name="Tettelin H."/>
        </authorList>
    </citation>
    <scope>NUCLEOTIDE SEQUENCE [LARGE SCALE GENOMIC DNA]</scope>
    <source>
        <strain evidence="9 10">SK1126</strain>
    </source>
</reference>
<dbReference type="InterPro" id="IPR007227">
    <property type="entry name" value="Cell_shape_determining_MreD"/>
</dbReference>
<name>A0A081PN11_STRMT</name>
<dbReference type="GO" id="GO:0005886">
    <property type="term" value="C:plasma membrane"/>
    <property type="evidence" value="ECO:0007669"/>
    <property type="project" value="UniProtKB-SubCell"/>
</dbReference>
<dbReference type="EMBL" id="JPFT01000009">
    <property type="protein sequence ID" value="KEQ32084.1"/>
    <property type="molecule type" value="Genomic_DNA"/>
</dbReference>
<dbReference type="NCBIfam" id="TIGR03426">
    <property type="entry name" value="shape_MreD"/>
    <property type="match status" value="1"/>
</dbReference>
<organism evidence="9 10">
    <name type="scientific">Streptococcus mitis</name>
    <dbReference type="NCBI Taxonomy" id="28037"/>
    <lineage>
        <taxon>Bacteria</taxon>
        <taxon>Bacillati</taxon>
        <taxon>Bacillota</taxon>
        <taxon>Bacilli</taxon>
        <taxon>Lactobacillales</taxon>
        <taxon>Streptococcaceae</taxon>
        <taxon>Streptococcus</taxon>
        <taxon>Streptococcus mitis group</taxon>
    </lineage>
</organism>
<evidence type="ECO:0000313" key="9">
    <source>
        <dbReference type="EMBL" id="KEQ32084.1"/>
    </source>
</evidence>
<gene>
    <name evidence="9" type="primary">mreD</name>
    <name evidence="9" type="ORF">SK1126_1843</name>
</gene>
<comment type="caution">
    <text evidence="9">The sequence shown here is derived from an EMBL/GenBank/DDBJ whole genome shotgun (WGS) entry which is preliminary data.</text>
</comment>
<evidence type="ECO:0000256" key="2">
    <source>
        <dbReference type="ARBA" id="ARBA00007776"/>
    </source>
</evidence>
<feature type="transmembrane region" description="Helical" evidence="8">
    <location>
        <begin position="136"/>
        <end position="159"/>
    </location>
</feature>
<dbReference type="Proteomes" id="UP000028093">
    <property type="component" value="Unassembled WGS sequence"/>
</dbReference>
<keyword evidence="3" id="KW-1003">Cell membrane</keyword>
<evidence type="ECO:0000256" key="6">
    <source>
        <dbReference type="ARBA" id="ARBA00022989"/>
    </source>
</evidence>
<proteinExistence type="inferred from homology"/>
<feature type="transmembrane region" description="Helical" evidence="8">
    <location>
        <begin position="57"/>
        <end position="90"/>
    </location>
</feature>
<evidence type="ECO:0000256" key="3">
    <source>
        <dbReference type="ARBA" id="ARBA00022475"/>
    </source>
</evidence>
<evidence type="ECO:0000313" key="10">
    <source>
        <dbReference type="Proteomes" id="UP000028093"/>
    </source>
</evidence>
<comment type="subcellular location">
    <subcellularLocation>
        <location evidence="1">Cell membrane</location>
        <topology evidence="1">Multi-pass membrane protein</topology>
    </subcellularLocation>
</comment>
<protein>
    <submittedName>
        <fullName evidence="9">Rod shape-determining protein MreD</fullName>
    </submittedName>
</protein>
<evidence type="ECO:0000256" key="1">
    <source>
        <dbReference type="ARBA" id="ARBA00004651"/>
    </source>
</evidence>